<evidence type="ECO:0000313" key="1">
    <source>
        <dbReference type="EMBL" id="CAE8642738.1"/>
    </source>
</evidence>
<gene>
    <name evidence="1" type="ORF">PGLA1383_LOCUS57143</name>
</gene>
<dbReference type="EMBL" id="CAJNNV010033198">
    <property type="protein sequence ID" value="CAE8642738.1"/>
    <property type="molecule type" value="Genomic_DNA"/>
</dbReference>
<accession>A0A813HW49</accession>
<feature type="non-terminal residue" evidence="1">
    <location>
        <position position="1202"/>
    </location>
</feature>
<dbReference type="Proteomes" id="UP000654075">
    <property type="component" value="Unassembled WGS sequence"/>
</dbReference>
<protein>
    <submittedName>
        <fullName evidence="1">Uncharacterized protein</fullName>
    </submittedName>
</protein>
<comment type="caution">
    <text evidence="1">The sequence shown here is derived from an EMBL/GenBank/DDBJ whole genome shotgun (WGS) entry which is preliminary data.</text>
</comment>
<evidence type="ECO:0000313" key="2">
    <source>
        <dbReference type="Proteomes" id="UP000654075"/>
    </source>
</evidence>
<proteinExistence type="predicted"/>
<keyword evidence="2" id="KW-1185">Reference proteome</keyword>
<dbReference type="AlphaFoldDB" id="A0A813HW49"/>
<name>A0A813HW49_POLGL</name>
<dbReference type="OrthoDB" id="10261878at2759"/>
<organism evidence="1 2">
    <name type="scientific">Polarella glacialis</name>
    <name type="common">Dinoflagellate</name>
    <dbReference type="NCBI Taxonomy" id="89957"/>
    <lineage>
        <taxon>Eukaryota</taxon>
        <taxon>Sar</taxon>
        <taxon>Alveolata</taxon>
        <taxon>Dinophyceae</taxon>
        <taxon>Suessiales</taxon>
        <taxon>Suessiaceae</taxon>
        <taxon>Polarella</taxon>
    </lineage>
</organism>
<feature type="non-terminal residue" evidence="1">
    <location>
        <position position="1"/>
    </location>
</feature>
<sequence length="1202" mass="130597">AGKIDIADVDGTTYIAYIKGRTASFMEYVHTAFRNVDVEVNMLDNDDGLAATSLLSETPYNIFCFAQDDWQIEADNSALQSANYAIGNTATPSMAGGNTGNEITFVAATAVKDAIGQVITLDLTPPVITVTGIASTETTITVTAKLSETGTIWCQAVRTGFNVPTILEILDSNYNSAFTYNAASPAATTTVLITGYDRPRNYDNSYETPLVLGTDYDVYCYADDDLCVGCRVTNGVSFAHVISTNSFIRTQDLTIPSMRYVAAESIAMDKILITLQVNEGAKVWCAAWSTDPSLTAANAVASIKAGATDCADGKGRQCGSFWIYDLDDIEDVPLAADGVTTRAEYDNVANWKYNQDVDIIVSGLTEELDYPYIYCHAEDDELTPNEMFFDDLANPGAQNIWSMQQELGTVQTLDESPPTFTRLAIQDPTSLNDRIVVTFQLNEAGTAYCRTKRKDSAETTLRINQILTANFGAEVTLPTQTASITITKLEAIDTASLYEAAQYEIYCWAKDSAVDTQTLARPNYMIQDYVDTLVGADTTAPLGGKTSNVWVTDSTAPTIIVVSREALAETVIQVTLQLNEPGTIWCQLADKDSSAITTTPGGYFCRDMDVKAAPIGDPCYFEDWIKGVPRGGATSTTFKAEVHVPYQDYDIDLNAIEKVTATAAGETITAQYHYNVWCFAEDDWAIEAAAAAAPSPIFSAPALPNKVVFAHATAVKDTIGQVLTLDQTAPQFTSISGTQYAETILTMTMTLDEPGTIWCMPVRKNFAEPSVNEILQNNDYTSSCGVSACTVTMQNLQAKTEYDVWCYTEDDNVYPQRPNGRKFSSADKTTLSTLDTTPPILTIVSAESPIKTDIRIKVKMEEPGTVWCNSFPTSTAYGAITFNAVIAGNFKSFVGFPLLSPNSPTNTNVEVVVTGLLEQTQYDTYCTAQDASMLPSVNQMTDATTVATQAAVGAIITLDETPPQFTQLGAQSIDENTIKVTFKCNEACRAYCRVTRSDSGETSLSINRILKANYLADQTGATAATIQLSRLENDATLNLLERGTLYDAYCWIKDEALQHSCHAQAPSASCSTYARSNYQAQTYVDTAFGGTPPATYNTPVGGKMLHVRTPDNTAPVIIFVEAESTEETSITVTLQLDEPGTAYCQAYATPQTANAALYTALTTGVVYRNTVSNWNNIYRNFDVKVSLLTMETKYYVYCAAED</sequence>
<reference evidence="1" key="1">
    <citation type="submission" date="2021-02" db="EMBL/GenBank/DDBJ databases">
        <authorList>
            <person name="Dougan E. K."/>
            <person name="Rhodes N."/>
            <person name="Thang M."/>
            <person name="Chan C."/>
        </authorList>
    </citation>
    <scope>NUCLEOTIDE SEQUENCE</scope>
</reference>